<comment type="caution">
    <text evidence="3">The sequence shown here is derived from an EMBL/GenBank/DDBJ whole genome shotgun (WGS) entry which is preliminary data.</text>
</comment>
<dbReference type="SUPFAM" id="SSF51735">
    <property type="entry name" value="NAD(P)-binding Rossmann-fold domains"/>
    <property type="match status" value="1"/>
</dbReference>
<sequence>MSGRLQGKVAIVVGAGQFPGQSVGTGRATALRFMQEGATVLAVDRNLDSARETIQLAGDTAGSSEAFESNVTVSESLKAAAEFAVARWGRIDILFYNVGVSIAGGDRPIDEITDDVFDRITSINLRGAVMAAKYVVPIMRQQQSGVVINVASVSAIETTRPNITYRTSKAGLIAFTQQLAIQHAEHGIRANAILPGVIDTPMSVDQRVKLLGGSREELVARRSREVPLRGQQGTGWDVANAAVFLASDEASFITGVSLPVDGGMLMRIGY</sequence>
<evidence type="ECO:0000313" key="4">
    <source>
        <dbReference type="Proteomes" id="UP000592820"/>
    </source>
</evidence>
<evidence type="ECO:0000313" key="3">
    <source>
        <dbReference type="EMBL" id="MBB5399404.1"/>
    </source>
</evidence>
<dbReference type="Gene3D" id="3.40.50.720">
    <property type="entry name" value="NAD(P)-binding Rossmann-like Domain"/>
    <property type="match status" value="1"/>
</dbReference>
<reference evidence="3 4" key="1">
    <citation type="submission" date="2020-08" db="EMBL/GenBank/DDBJ databases">
        <title>Genomic Encyclopedia of Type Strains, Phase IV (KMG-V): Genome sequencing to study the core and pangenomes of soil and plant-associated prokaryotes.</title>
        <authorList>
            <person name="Whitman W."/>
        </authorList>
    </citation>
    <scope>NUCLEOTIDE SEQUENCE [LARGE SCALE GENOMIC DNA]</scope>
    <source>
        <strain evidence="3 4">JPY162</strain>
    </source>
</reference>
<comment type="similarity">
    <text evidence="1">Belongs to the short-chain dehydrogenases/reductases (SDR) family.</text>
</comment>
<evidence type="ECO:0000256" key="1">
    <source>
        <dbReference type="ARBA" id="ARBA00006484"/>
    </source>
</evidence>
<gene>
    <name evidence="3" type="ORF">HDG41_001443</name>
</gene>
<dbReference type="Proteomes" id="UP000592820">
    <property type="component" value="Unassembled WGS sequence"/>
</dbReference>
<proteinExistence type="inferred from homology"/>
<protein>
    <submittedName>
        <fullName evidence="3">NAD(P)-dependent dehydrogenase (Short-subunit alcohol dehydrogenase family)</fullName>
    </submittedName>
</protein>
<dbReference type="GO" id="GO:0016491">
    <property type="term" value="F:oxidoreductase activity"/>
    <property type="evidence" value="ECO:0007669"/>
    <property type="project" value="UniProtKB-KW"/>
</dbReference>
<dbReference type="PANTHER" id="PTHR24321:SF15">
    <property type="entry name" value="OXIDOREDUCTASE UCPA"/>
    <property type="match status" value="1"/>
</dbReference>
<keyword evidence="2" id="KW-0560">Oxidoreductase</keyword>
<dbReference type="InterPro" id="IPR002347">
    <property type="entry name" value="SDR_fam"/>
</dbReference>
<dbReference type="PANTHER" id="PTHR24321">
    <property type="entry name" value="DEHYDROGENASES, SHORT CHAIN"/>
    <property type="match status" value="1"/>
</dbReference>
<dbReference type="AlphaFoldDB" id="A0A7W8NZT3"/>
<evidence type="ECO:0000256" key="2">
    <source>
        <dbReference type="ARBA" id="ARBA00023002"/>
    </source>
</evidence>
<dbReference type="InterPro" id="IPR036291">
    <property type="entry name" value="NAD(P)-bd_dom_sf"/>
</dbReference>
<accession>A0A7W8NZT3</accession>
<dbReference type="PRINTS" id="PR00081">
    <property type="entry name" value="GDHRDH"/>
</dbReference>
<dbReference type="FunFam" id="3.40.50.720:FF:000084">
    <property type="entry name" value="Short-chain dehydrogenase reductase"/>
    <property type="match status" value="1"/>
</dbReference>
<dbReference type="Pfam" id="PF13561">
    <property type="entry name" value="adh_short_C2"/>
    <property type="match status" value="1"/>
</dbReference>
<dbReference type="RefSeq" id="WP_184225674.1">
    <property type="nucleotide sequence ID" value="NZ_JACHDE010000002.1"/>
</dbReference>
<name>A0A7W8NZT3_9BURK</name>
<dbReference type="CDD" id="cd05233">
    <property type="entry name" value="SDR_c"/>
    <property type="match status" value="1"/>
</dbReference>
<dbReference type="EMBL" id="JACHDE010000002">
    <property type="protein sequence ID" value="MBB5399404.1"/>
    <property type="molecule type" value="Genomic_DNA"/>
</dbReference>
<dbReference type="PRINTS" id="PR00080">
    <property type="entry name" value="SDRFAMILY"/>
</dbReference>
<organism evidence="3 4">
    <name type="scientific">Paraburkholderia youngii</name>
    <dbReference type="NCBI Taxonomy" id="2782701"/>
    <lineage>
        <taxon>Bacteria</taxon>
        <taxon>Pseudomonadati</taxon>
        <taxon>Pseudomonadota</taxon>
        <taxon>Betaproteobacteria</taxon>
        <taxon>Burkholderiales</taxon>
        <taxon>Burkholderiaceae</taxon>
        <taxon>Paraburkholderia</taxon>
    </lineage>
</organism>